<dbReference type="RefSeq" id="WP_225873787.1">
    <property type="nucleotide sequence ID" value="NZ_BKDJ01000010.1"/>
</dbReference>
<dbReference type="CDD" id="cd10446">
    <property type="entry name" value="GIY-YIG_unchar_1"/>
    <property type="match status" value="1"/>
</dbReference>
<keyword evidence="2" id="KW-1185">Reference proteome</keyword>
<name>A0A5A7NUS5_9MICC</name>
<dbReference type="InterPro" id="IPR035901">
    <property type="entry name" value="GIY-YIG_endonuc_sf"/>
</dbReference>
<dbReference type="Proteomes" id="UP000325307">
    <property type="component" value="Unassembled WGS sequence"/>
</dbReference>
<sequence length="317" mass="35088">MSDLQSLVLDVPAETAAPVTPASPASLTLGHVLAGMGADHDPAIGLEDILVIRHAFRPGDAHALRGPEDLTEDRVLAYTRVQDASSRRFPLDPPRYWVILIADGQRRSRLWGTFENHGEVAAECTGTRRSFDLRLTGFLAPLTERLVVEWDNPRSWHRRASAASAARMSVLEIADRDKVPFPGFDRVLLAYHQLREMVEDPRYADWRAALSEVQGIYLITDATNGKQYVGKADGAERILGRWTTYARDGHGGNVALRELAFHSGVGDAPGTKTDHARHFVFSLLRVFGPSTPSSEVDAAESHYKEALMTRKFGLNRN</sequence>
<protein>
    <submittedName>
        <fullName evidence="1">Uncharacterized protein</fullName>
    </submittedName>
</protein>
<reference evidence="1 2" key="1">
    <citation type="submission" date="2019-09" db="EMBL/GenBank/DDBJ databases">
        <title>Arthrobacter zafarii sp. nov., a moderately thermotolerant and halotolerant actinobacterium isolated from Cholistan desert soil of Pakistan.</title>
        <authorList>
            <person name="Amin A."/>
            <person name="Ahmed I."/>
            <person name="Khalid N."/>
            <person name="Schumann P."/>
            <person name="Busse H.J."/>
            <person name="Khan I.U."/>
            <person name="Li S."/>
            <person name="Li W.J."/>
        </authorList>
    </citation>
    <scope>NUCLEOTIDE SEQUENCE [LARGE SCALE GENOMIC DNA]</scope>
    <source>
        <strain evidence="1 2">NCCP-1664</strain>
    </source>
</reference>
<dbReference type="EMBL" id="BKDJ01000010">
    <property type="protein sequence ID" value="GER23601.1"/>
    <property type="molecule type" value="Genomic_DNA"/>
</dbReference>
<dbReference type="Gene3D" id="3.40.1440.10">
    <property type="entry name" value="GIY-YIG endonuclease"/>
    <property type="match status" value="1"/>
</dbReference>
<comment type="caution">
    <text evidence="1">The sequence shown here is derived from an EMBL/GenBank/DDBJ whole genome shotgun (WGS) entry which is preliminary data.</text>
</comment>
<evidence type="ECO:0000313" key="2">
    <source>
        <dbReference type="Proteomes" id="UP000325307"/>
    </source>
</evidence>
<proteinExistence type="predicted"/>
<organism evidence="1 2">
    <name type="scientific">Zafaria cholistanensis</name>
    <dbReference type="NCBI Taxonomy" id="1682741"/>
    <lineage>
        <taxon>Bacteria</taxon>
        <taxon>Bacillati</taxon>
        <taxon>Actinomycetota</taxon>
        <taxon>Actinomycetes</taxon>
        <taxon>Micrococcales</taxon>
        <taxon>Micrococcaceae</taxon>
        <taxon>Zafaria</taxon>
    </lineage>
</organism>
<dbReference type="SUPFAM" id="SSF82771">
    <property type="entry name" value="GIY-YIG endonuclease"/>
    <property type="match status" value="1"/>
</dbReference>
<gene>
    <name evidence="1" type="ORF">NCCP1664_20960</name>
</gene>
<accession>A0A5A7NUS5</accession>
<dbReference type="AlphaFoldDB" id="A0A5A7NUS5"/>
<evidence type="ECO:0000313" key="1">
    <source>
        <dbReference type="EMBL" id="GER23601.1"/>
    </source>
</evidence>